<reference evidence="1 2" key="1">
    <citation type="submission" date="2024-02" db="EMBL/GenBank/DDBJ databases">
        <authorList>
            <person name="Vignale AGUSTIN F."/>
            <person name="Sosa J E."/>
            <person name="Modenutti C."/>
        </authorList>
    </citation>
    <scope>NUCLEOTIDE SEQUENCE [LARGE SCALE GENOMIC DNA]</scope>
</reference>
<proteinExistence type="predicted"/>
<dbReference type="EMBL" id="CAUOFW020000581">
    <property type="protein sequence ID" value="CAK9134790.1"/>
    <property type="molecule type" value="Genomic_DNA"/>
</dbReference>
<evidence type="ECO:0000313" key="1">
    <source>
        <dbReference type="EMBL" id="CAK9134790.1"/>
    </source>
</evidence>
<sequence>MTATFGFSYLHHRHNSSHLSFDVAFFPSPEPNKYRSVGQQNSPLNQVLFHQEPQESHISHMQQHGLYKRFCQQLNIHVHLFLPHHSNPHRPRFQFFVIFEILKGLKLFKLFIGEKTPWKKGFWRNDGEVEDEEEEWDVENEEMRL</sequence>
<evidence type="ECO:0000313" key="2">
    <source>
        <dbReference type="Proteomes" id="UP001642360"/>
    </source>
</evidence>
<dbReference type="AlphaFoldDB" id="A0ABC8QTU3"/>
<dbReference type="Proteomes" id="UP001642360">
    <property type="component" value="Unassembled WGS sequence"/>
</dbReference>
<organism evidence="1 2">
    <name type="scientific">Ilex paraguariensis</name>
    <name type="common">yerba mate</name>
    <dbReference type="NCBI Taxonomy" id="185542"/>
    <lineage>
        <taxon>Eukaryota</taxon>
        <taxon>Viridiplantae</taxon>
        <taxon>Streptophyta</taxon>
        <taxon>Embryophyta</taxon>
        <taxon>Tracheophyta</taxon>
        <taxon>Spermatophyta</taxon>
        <taxon>Magnoliopsida</taxon>
        <taxon>eudicotyledons</taxon>
        <taxon>Gunneridae</taxon>
        <taxon>Pentapetalae</taxon>
        <taxon>asterids</taxon>
        <taxon>campanulids</taxon>
        <taxon>Aquifoliales</taxon>
        <taxon>Aquifoliaceae</taxon>
        <taxon>Ilex</taxon>
    </lineage>
</organism>
<name>A0ABC8QTU3_9AQUA</name>
<gene>
    <name evidence="1" type="ORF">ILEXP_LOCUS1716</name>
</gene>
<protein>
    <submittedName>
        <fullName evidence="1">Uncharacterized protein</fullName>
    </submittedName>
</protein>
<keyword evidence="2" id="KW-1185">Reference proteome</keyword>
<accession>A0ABC8QTU3</accession>
<comment type="caution">
    <text evidence="1">The sequence shown here is derived from an EMBL/GenBank/DDBJ whole genome shotgun (WGS) entry which is preliminary data.</text>
</comment>